<proteinExistence type="predicted"/>
<accession>A0ABP7IG67</accession>
<organism evidence="1 2">
    <name type="scientific">Nocardioides panacisoli</name>
    <dbReference type="NCBI Taxonomy" id="627624"/>
    <lineage>
        <taxon>Bacteria</taxon>
        <taxon>Bacillati</taxon>
        <taxon>Actinomycetota</taxon>
        <taxon>Actinomycetes</taxon>
        <taxon>Propionibacteriales</taxon>
        <taxon>Nocardioidaceae</taxon>
        <taxon>Nocardioides</taxon>
    </lineage>
</organism>
<gene>
    <name evidence="1" type="ORF">GCM10022242_19480</name>
</gene>
<dbReference type="EMBL" id="BAABAH010000005">
    <property type="protein sequence ID" value="GAA3817675.1"/>
    <property type="molecule type" value="Genomic_DNA"/>
</dbReference>
<evidence type="ECO:0000313" key="1">
    <source>
        <dbReference type="EMBL" id="GAA3817675.1"/>
    </source>
</evidence>
<evidence type="ECO:0000313" key="2">
    <source>
        <dbReference type="Proteomes" id="UP001501821"/>
    </source>
</evidence>
<comment type="caution">
    <text evidence="1">The sequence shown here is derived from an EMBL/GenBank/DDBJ whole genome shotgun (WGS) entry which is preliminary data.</text>
</comment>
<name>A0ABP7IG67_9ACTN</name>
<keyword evidence="2" id="KW-1185">Reference proteome</keyword>
<reference evidence="2" key="1">
    <citation type="journal article" date="2019" name="Int. J. Syst. Evol. Microbiol.">
        <title>The Global Catalogue of Microorganisms (GCM) 10K type strain sequencing project: providing services to taxonomists for standard genome sequencing and annotation.</title>
        <authorList>
            <consortium name="The Broad Institute Genomics Platform"/>
            <consortium name="The Broad Institute Genome Sequencing Center for Infectious Disease"/>
            <person name="Wu L."/>
            <person name="Ma J."/>
        </authorList>
    </citation>
    <scope>NUCLEOTIDE SEQUENCE [LARGE SCALE GENOMIC DNA]</scope>
    <source>
        <strain evidence="2">JCM 16953</strain>
    </source>
</reference>
<dbReference type="Proteomes" id="UP001501821">
    <property type="component" value="Unassembled WGS sequence"/>
</dbReference>
<sequence length="78" mass="8903">MMLDSVAMFRRHSWDERLLDIKISHRSRPVATALHRDRRAANAAATEVARVLAVPRGSPGVWRGREVFGNRSEEIRLP</sequence>
<protein>
    <submittedName>
        <fullName evidence="1">Uncharacterized protein</fullName>
    </submittedName>
</protein>